<keyword evidence="1 2" id="KW-0808">Transferase</keyword>
<accession>A0A150TBP5</accession>
<feature type="domain" description="Ketosynthase family 3 (KS3)" evidence="3">
    <location>
        <begin position="1"/>
        <end position="157"/>
    </location>
</feature>
<dbReference type="PANTHER" id="PTHR43775">
    <property type="entry name" value="FATTY ACID SYNTHASE"/>
    <property type="match status" value="1"/>
</dbReference>
<evidence type="ECO:0000313" key="5">
    <source>
        <dbReference type="Proteomes" id="UP000075502"/>
    </source>
</evidence>
<evidence type="ECO:0000256" key="1">
    <source>
        <dbReference type="ARBA" id="ARBA00022679"/>
    </source>
</evidence>
<dbReference type="PROSITE" id="PS00606">
    <property type="entry name" value="KS3_1"/>
    <property type="match status" value="1"/>
</dbReference>
<evidence type="ECO:0000259" key="3">
    <source>
        <dbReference type="PROSITE" id="PS52004"/>
    </source>
</evidence>
<dbReference type="EMBL" id="JEME01003165">
    <property type="protein sequence ID" value="KYG02110.1"/>
    <property type="molecule type" value="Genomic_DNA"/>
</dbReference>
<gene>
    <name evidence="4" type="ORF">BE21_55405</name>
</gene>
<evidence type="ECO:0000313" key="4">
    <source>
        <dbReference type="EMBL" id="KYG02110.1"/>
    </source>
</evidence>
<protein>
    <recommendedName>
        <fullName evidence="3">Ketosynthase family 3 (KS3) domain-containing protein</fullName>
    </recommendedName>
</protein>
<comment type="similarity">
    <text evidence="2">Belongs to the thiolase-like superfamily. Beta-ketoacyl-ACP synthases family.</text>
</comment>
<dbReference type="PROSITE" id="PS52004">
    <property type="entry name" value="KS3_2"/>
    <property type="match status" value="1"/>
</dbReference>
<dbReference type="InterPro" id="IPR018201">
    <property type="entry name" value="Ketoacyl_synth_AS"/>
</dbReference>
<organism evidence="4 5">
    <name type="scientific">Sorangium cellulosum</name>
    <name type="common">Polyangium cellulosum</name>
    <dbReference type="NCBI Taxonomy" id="56"/>
    <lineage>
        <taxon>Bacteria</taxon>
        <taxon>Pseudomonadati</taxon>
        <taxon>Myxococcota</taxon>
        <taxon>Polyangia</taxon>
        <taxon>Polyangiales</taxon>
        <taxon>Polyangiaceae</taxon>
        <taxon>Sorangium</taxon>
    </lineage>
</organism>
<dbReference type="InterPro" id="IPR020841">
    <property type="entry name" value="PKS_Beta-ketoAc_synthase_dom"/>
</dbReference>
<reference evidence="4 5" key="1">
    <citation type="submission" date="2014-02" db="EMBL/GenBank/DDBJ databases">
        <title>The small core and large imbalanced accessory genome model reveals a collaborative survival strategy of Sorangium cellulosum strains in nature.</title>
        <authorList>
            <person name="Han K."/>
            <person name="Peng R."/>
            <person name="Blom J."/>
            <person name="Li Y.-Z."/>
        </authorList>
    </citation>
    <scope>NUCLEOTIDE SEQUENCE [LARGE SCALE GENOMIC DNA]</scope>
    <source>
        <strain evidence="4 5">So0007-03</strain>
    </source>
</reference>
<name>A0A150TBP5_SORCE</name>
<dbReference type="GO" id="GO:0004315">
    <property type="term" value="F:3-oxoacyl-[acyl-carrier-protein] synthase activity"/>
    <property type="evidence" value="ECO:0007669"/>
    <property type="project" value="InterPro"/>
</dbReference>
<dbReference type="GO" id="GO:0006633">
    <property type="term" value="P:fatty acid biosynthetic process"/>
    <property type="evidence" value="ECO:0007669"/>
    <property type="project" value="InterPro"/>
</dbReference>
<dbReference type="SUPFAM" id="SSF53901">
    <property type="entry name" value="Thiolase-like"/>
    <property type="match status" value="1"/>
</dbReference>
<evidence type="ECO:0000256" key="2">
    <source>
        <dbReference type="RuleBase" id="RU003694"/>
    </source>
</evidence>
<dbReference type="PANTHER" id="PTHR43775:SF51">
    <property type="entry name" value="INACTIVE PHENOLPHTHIOCEROL SYNTHESIS POLYKETIDE SYNTHASE TYPE I PKS1-RELATED"/>
    <property type="match status" value="1"/>
</dbReference>
<dbReference type="Pfam" id="PF02801">
    <property type="entry name" value="Ketoacyl-synt_C"/>
    <property type="match status" value="1"/>
</dbReference>
<sequence length="157" mass="16597">MLSVAAGRLSFFLGLHGPTLAVDTACSSSLVALHLACQSLRWGECDQALVGGVNLLLSPRAFALLSRMHALSPDGRCKTFSADADGYARAEGCAVVVLKRLQDAQRDRDPILALIRGTAINHDGPSSGLTVPSRPAQEALLRQALAHAGVARSRCRR</sequence>
<dbReference type="InterPro" id="IPR014030">
    <property type="entry name" value="Ketoacyl_synth_N"/>
</dbReference>
<dbReference type="CDD" id="cd00833">
    <property type="entry name" value="PKS"/>
    <property type="match status" value="1"/>
</dbReference>
<comment type="caution">
    <text evidence="4">The sequence shown here is derived from an EMBL/GenBank/DDBJ whole genome shotgun (WGS) entry which is preliminary data.</text>
</comment>
<dbReference type="InterPro" id="IPR014031">
    <property type="entry name" value="Ketoacyl_synth_C"/>
</dbReference>
<dbReference type="GO" id="GO:0004312">
    <property type="term" value="F:fatty acid synthase activity"/>
    <property type="evidence" value="ECO:0007669"/>
    <property type="project" value="TreeGrafter"/>
</dbReference>
<dbReference type="InterPro" id="IPR050091">
    <property type="entry name" value="PKS_NRPS_Biosynth_Enz"/>
</dbReference>
<dbReference type="Gene3D" id="3.40.47.10">
    <property type="match status" value="1"/>
</dbReference>
<dbReference type="AlphaFoldDB" id="A0A150TBP5"/>
<dbReference type="Pfam" id="PF00109">
    <property type="entry name" value="ketoacyl-synt"/>
    <property type="match status" value="1"/>
</dbReference>
<dbReference type="SMART" id="SM00825">
    <property type="entry name" value="PKS_KS"/>
    <property type="match status" value="1"/>
</dbReference>
<dbReference type="InterPro" id="IPR016039">
    <property type="entry name" value="Thiolase-like"/>
</dbReference>
<proteinExistence type="inferred from homology"/>
<dbReference type="Proteomes" id="UP000075502">
    <property type="component" value="Unassembled WGS sequence"/>
</dbReference>